<evidence type="ECO:0000256" key="1">
    <source>
        <dbReference type="ARBA" id="ARBA00004141"/>
    </source>
</evidence>
<evidence type="ECO:0000256" key="12">
    <source>
        <dbReference type="SAM" id="Phobius"/>
    </source>
</evidence>
<dbReference type="GO" id="GO:0045259">
    <property type="term" value="C:proton-transporting ATP synthase complex"/>
    <property type="evidence" value="ECO:0007669"/>
    <property type="project" value="UniProtKB-KW"/>
</dbReference>
<evidence type="ECO:0000256" key="6">
    <source>
        <dbReference type="ARBA" id="ARBA00022781"/>
    </source>
</evidence>
<keyword evidence="10" id="KW-0066">ATP synthesis</keyword>
<evidence type="ECO:0000256" key="3">
    <source>
        <dbReference type="ARBA" id="ARBA00022448"/>
    </source>
</evidence>
<geneLocation type="mitochondrion" evidence="13"/>
<dbReference type="NCBIfam" id="TIGR01131">
    <property type="entry name" value="ATP_synt_6_or_A"/>
    <property type="match status" value="1"/>
</dbReference>
<feature type="transmembrane region" description="Helical" evidence="12">
    <location>
        <begin position="163"/>
        <end position="182"/>
    </location>
</feature>
<dbReference type="CTD" id="4508"/>
<dbReference type="Pfam" id="PF00119">
    <property type="entry name" value="ATP-synt_A"/>
    <property type="match status" value="1"/>
</dbReference>
<keyword evidence="4" id="KW-0138">CF(0)</keyword>
<evidence type="ECO:0000256" key="4">
    <source>
        <dbReference type="ARBA" id="ARBA00022547"/>
    </source>
</evidence>
<sequence>MFLSFESVTLLGVPLGMVGFGFFIYFLGWGNGALRAALVPLIVGQFGGAFFPFSLCLVGLFVCVLSLNVAGLVPLGLAISSWGALTLFWALIFWLGNFIFCLTSKFVYNVAHFLPIGTPGFLVVFLVWIELVSWLARPIALGVRLMANITAGHLLLHLLGEGVMLMGGWGLVVIVGLLGFFLMAVLEVAVAFIQAYVFSLLLSLYVAEGLGT</sequence>
<keyword evidence="7 12" id="KW-1133">Transmembrane helix</keyword>
<evidence type="ECO:0000256" key="10">
    <source>
        <dbReference type="ARBA" id="ARBA00023310"/>
    </source>
</evidence>
<organism evidence="13">
    <name type="scientific">Phallusia mammillata</name>
    <dbReference type="NCBI Taxonomy" id="59560"/>
    <lineage>
        <taxon>Eukaryota</taxon>
        <taxon>Metazoa</taxon>
        <taxon>Chordata</taxon>
        <taxon>Tunicata</taxon>
        <taxon>Ascidiacea</taxon>
        <taxon>Phlebobranchia</taxon>
        <taxon>Ascidiidae</taxon>
        <taxon>Phallusia</taxon>
    </lineage>
</organism>
<feature type="transmembrane region" description="Helical" evidence="12">
    <location>
        <begin position="188"/>
        <end position="207"/>
    </location>
</feature>
<keyword evidence="5 12" id="KW-0812">Transmembrane</keyword>
<dbReference type="PRINTS" id="PR00123">
    <property type="entry name" value="ATPASEA"/>
</dbReference>
<dbReference type="GO" id="GO:0046933">
    <property type="term" value="F:proton-transporting ATP synthase activity, rotational mechanism"/>
    <property type="evidence" value="ECO:0007669"/>
    <property type="project" value="TreeGrafter"/>
</dbReference>
<protein>
    <recommendedName>
        <fullName evidence="11">ATP synthase subunit a</fullName>
    </recommendedName>
</protein>
<dbReference type="InterPro" id="IPR023011">
    <property type="entry name" value="ATP_synth_F0_asu_AS"/>
</dbReference>
<dbReference type="GeneID" id="5614342"/>
<evidence type="ECO:0000256" key="11">
    <source>
        <dbReference type="RuleBase" id="RU004450"/>
    </source>
</evidence>
<keyword evidence="13" id="KW-0496">Mitochondrion</keyword>
<dbReference type="AlphaFoldDB" id="A7WL71"/>
<comment type="similarity">
    <text evidence="2">Belongs to the ATPase A chain family.</text>
</comment>
<dbReference type="Gene3D" id="1.20.120.220">
    <property type="entry name" value="ATP synthase, F0 complex, subunit A"/>
    <property type="match status" value="1"/>
</dbReference>
<dbReference type="SUPFAM" id="SSF81336">
    <property type="entry name" value="F1F0 ATP synthase subunit A"/>
    <property type="match status" value="1"/>
</dbReference>
<dbReference type="EMBL" id="AM292320">
    <property type="protein sequence ID" value="CAL23084.2"/>
    <property type="molecule type" value="Genomic_DNA"/>
</dbReference>
<reference evidence="13" key="1">
    <citation type="journal article" date="2007" name="BMC Evol. Biol.">
        <title>The mitochondrial genome of Phallusia mammillata and Phallusia fumigata (Tunicata, Ascidiacea): high genome plasticity at intra-genus level.</title>
        <authorList>
            <person name="Iannelli F."/>
            <person name="Griggio F."/>
            <person name="Pesole G."/>
            <person name="Gissi C."/>
        </authorList>
    </citation>
    <scope>NUCLEOTIDE SEQUENCE</scope>
    <source>
        <tissue evidence="13">Muscle</tissue>
    </source>
</reference>
<evidence type="ECO:0000256" key="9">
    <source>
        <dbReference type="ARBA" id="ARBA00023136"/>
    </source>
</evidence>
<gene>
    <name evidence="13" type="primary">atp6</name>
</gene>
<dbReference type="GO" id="GO:0005743">
    <property type="term" value="C:mitochondrial inner membrane"/>
    <property type="evidence" value="ECO:0007669"/>
    <property type="project" value="UniProtKB-SubCell"/>
</dbReference>
<feature type="transmembrane region" description="Helical" evidence="12">
    <location>
        <begin position="106"/>
        <end position="129"/>
    </location>
</feature>
<feature type="transmembrane region" description="Helical" evidence="12">
    <location>
        <begin position="12"/>
        <end position="34"/>
    </location>
</feature>
<keyword evidence="9 12" id="KW-0472">Membrane</keyword>
<dbReference type="CDD" id="cd00310">
    <property type="entry name" value="ATP-synt_Fo_a_6"/>
    <property type="match status" value="1"/>
</dbReference>
<feature type="transmembrane region" description="Helical" evidence="12">
    <location>
        <begin position="46"/>
        <end position="67"/>
    </location>
</feature>
<dbReference type="InterPro" id="IPR045083">
    <property type="entry name" value="ATP_synth_F0_asu_bact/mt"/>
</dbReference>
<accession>A7WL71</accession>
<dbReference type="InterPro" id="IPR035908">
    <property type="entry name" value="F0_ATP_A_sf"/>
</dbReference>
<name>A7WL71_9ASCI</name>
<dbReference type="PANTHER" id="PTHR11410:SF0">
    <property type="entry name" value="ATP SYNTHASE SUBUNIT A"/>
    <property type="match status" value="1"/>
</dbReference>
<dbReference type="PANTHER" id="PTHR11410">
    <property type="entry name" value="ATP SYNTHASE SUBUNIT A"/>
    <property type="match status" value="1"/>
</dbReference>
<dbReference type="InterPro" id="IPR000568">
    <property type="entry name" value="ATP_synth_F0_asu"/>
</dbReference>
<evidence type="ECO:0000256" key="2">
    <source>
        <dbReference type="ARBA" id="ARBA00006810"/>
    </source>
</evidence>
<keyword evidence="8" id="KW-0406">Ion transport</keyword>
<keyword evidence="3" id="KW-0813">Transport</keyword>
<feature type="transmembrane region" description="Helical" evidence="12">
    <location>
        <begin position="73"/>
        <end position="94"/>
    </location>
</feature>
<dbReference type="RefSeq" id="YP_001481142.1">
    <property type="nucleotide sequence ID" value="NC_009833.1"/>
</dbReference>
<dbReference type="PROSITE" id="PS00449">
    <property type="entry name" value="ATPASE_A"/>
    <property type="match status" value="1"/>
</dbReference>
<evidence type="ECO:0000256" key="7">
    <source>
        <dbReference type="ARBA" id="ARBA00022989"/>
    </source>
</evidence>
<evidence type="ECO:0000256" key="5">
    <source>
        <dbReference type="ARBA" id="ARBA00022692"/>
    </source>
</evidence>
<proteinExistence type="inferred from homology"/>
<evidence type="ECO:0000313" key="13">
    <source>
        <dbReference type="EMBL" id="CAL23084.2"/>
    </source>
</evidence>
<keyword evidence="6" id="KW-0375">Hydrogen ion transport</keyword>
<evidence type="ECO:0000256" key="8">
    <source>
        <dbReference type="ARBA" id="ARBA00023065"/>
    </source>
</evidence>
<comment type="subcellular location">
    <subcellularLocation>
        <location evidence="1">Membrane</location>
        <topology evidence="1">Multi-pass membrane protein</topology>
    </subcellularLocation>
    <subcellularLocation>
        <location evidence="11">Mitochondrion inner membrane</location>
        <topology evidence="11">Multi-pass membrane protein</topology>
    </subcellularLocation>
</comment>